<dbReference type="Pfam" id="PF00158">
    <property type="entry name" value="Sigma54_activat"/>
    <property type="match status" value="1"/>
</dbReference>
<feature type="region of interest" description="Disordered" evidence="7">
    <location>
        <begin position="351"/>
        <end position="378"/>
    </location>
</feature>
<dbReference type="FunFam" id="3.40.50.300:FF:000006">
    <property type="entry name" value="DNA-binding transcriptional regulator NtrC"/>
    <property type="match status" value="1"/>
</dbReference>
<dbReference type="InterPro" id="IPR027417">
    <property type="entry name" value="P-loop_NTPase"/>
</dbReference>
<evidence type="ECO:0000256" key="7">
    <source>
        <dbReference type="SAM" id="MobiDB-lite"/>
    </source>
</evidence>
<keyword evidence="6" id="KW-0804">Transcription</keyword>
<dbReference type="Pfam" id="PF25601">
    <property type="entry name" value="AAA_lid_14"/>
    <property type="match status" value="1"/>
</dbReference>
<dbReference type="InterPro" id="IPR025943">
    <property type="entry name" value="Sigma_54_int_dom_ATP-bd_2"/>
</dbReference>
<accession>A0AAU7CK94</accession>
<feature type="region of interest" description="Disordered" evidence="7">
    <location>
        <begin position="1"/>
        <end position="20"/>
    </location>
</feature>
<dbReference type="Pfam" id="PF02954">
    <property type="entry name" value="HTH_8"/>
    <property type="match status" value="1"/>
</dbReference>
<dbReference type="GO" id="GO:0006355">
    <property type="term" value="P:regulation of DNA-templated transcription"/>
    <property type="evidence" value="ECO:0007669"/>
    <property type="project" value="InterPro"/>
</dbReference>
<dbReference type="CDD" id="cd00009">
    <property type="entry name" value="AAA"/>
    <property type="match status" value="1"/>
</dbReference>
<name>A0AAU7CK94_9BACT</name>
<evidence type="ECO:0000256" key="5">
    <source>
        <dbReference type="ARBA" id="ARBA00023159"/>
    </source>
</evidence>
<evidence type="ECO:0000256" key="6">
    <source>
        <dbReference type="ARBA" id="ARBA00023163"/>
    </source>
</evidence>
<dbReference type="SUPFAM" id="SSF46689">
    <property type="entry name" value="Homeodomain-like"/>
    <property type="match status" value="1"/>
</dbReference>
<organism evidence="9">
    <name type="scientific">Singulisphaera sp. Ch08</name>
    <dbReference type="NCBI Taxonomy" id="3120278"/>
    <lineage>
        <taxon>Bacteria</taxon>
        <taxon>Pseudomonadati</taxon>
        <taxon>Planctomycetota</taxon>
        <taxon>Planctomycetia</taxon>
        <taxon>Isosphaerales</taxon>
        <taxon>Isosphaeraceae</taxon>
        <taxon>Singulisphaera</taxon>
    </lineage>
</organism>
<dbReference type="SMART" id="SM00382">
    <property type="entry name" value="AAA"/>
    <property type="match status" value="1"/>
</dbReference>
<evidence type="ECO:0000259" key="8">
    <source>
        <dbReference type="PROSITE" id="PS50045"/>
    </source>
</evidence>
<keyword evidence="5" id="KW-0010">Activator</keyword>
<reference evidence="9" key="1">
    <citation type="submission" date="2024-05" db="EMBL/GenBank/DDBJ databases">
        <title>Planctomycetes of the genus Singulisphaera possess chitinolytic capabilities.</title>
        <authorList>
            <person name="Ivanova A."/>
        </authorList>
    </citation>
    <scope>NUCLEOTIDE SEQUENCE</scope>
    <source>
        <strain evidence="9">Ch08T</strain>
    </source>
</reference>
<dbReference type="PANTHER" id="PTHR32071">
    <property type="entry name" value="TRANSCRIPTIONAL REGULATORY PROTEIN"/>
    <property type="match status" value="1"/>
</dbReference>
<dbReference type="EMBL" id="CP155447">
    <property type="protein sequence ID" value="XBH05357.1"/>
    <property type="molecule type" value="Genomic_DNA"/>
</dbReference>
<dbReference type="InterPro" id="IPR002078">
    <property type="entry name" value="Sigma_54_int"/>
</dbReference>
<keyword evidence="3" id="KW-0805">Transcription regulation</keyword>
<sequence length="378" mass="41814">MAIPYDRSPSRPGGDTPLPGVIGSSPAMLEVFRTTRQVAPSRACVLIVGETGTGKELVARAIHDLSPRYSGPYIRVNCGALTESLLESELFGHVKGSFTGAVDNRTGRFEAAHTGSIFLDEINSTSPKLQVKLLRVLQEGEFERVGDTNTKKVDTRIIAATNRDLLDEIDAGRFREDLYYRLNVVPVYLPALRERRDDIGLLVELFLKRYADQNRRDVRRVHPEAMRLLRDHDWPGNVRELQNYVERAVILGEGPELTVEHLPPQLRGVAAPRPIRSRGGDLTAMTSELVRQGVRAAGPQANDLHKRIVDQVERELIQQVLQSCERVQIKAAARLGINRNTLHKKLAQYRIDGDENSGGNGDGHGPDGSDASSAGDEE</sequence>
<evidence type="ECO:0000256" key="3">
    <source>
        <dbReference type="ARBA" id="ARBA00023015"/>
    </source>
</evidence>
<dbReference type="InterPro" id="IPR025944">
    <property type="entry name" value="Sigma_54_int_dom_CS"/>
</dbReference>
<protein>
    <submittedName>
        <fullName evidence="9">Sigma-54 dependent transcriptional regulator</fullName>
    </submittedName>
</protein>
<dbReference type="RefSeq" id="WP_406698173.1">
    <property type="nucleotide sequence ID" value="NZ_CP155447.1"/>
</dbReference>
<dbReference type="PROSITE" id="PS00688">
    <property type="entry name" value="SIGMA54_INTERACT_3"/>
    <property type="match status" value="1"/>
</dbReference>
<dbReference type="Gene3D" id="1.10.10.60">
    <property type="entry name" value="Homeodomain-like"/>
    <property type="match status" value="1"/>
</dbReference>
<dbReference type="FunFam" id="1.10.8.60:FF:000014">
    <property type="entry name" value="DNA-binding transcriptional regulator NtrC"/>
    <property type="match status" value="1"/>
</dbReference>
<dbReference type="Gene3D" id="1.10.8.60">
    <property type="match status" value="1"/>
</dbReference>
<dbReference type="GO" id="GO:0043565">
    <property type="term" value="F:sequence-specific DNA binding"/>
    <property type="evidence" value="ECO:0007669"/>
    <property type="project" value="InterPro"/>
</dbReference>
<evidence type="ECO:0000256" key="4">
    <source>
        <dbReference type="ARBA" id="ARBA00023125"/>
    </source>
</evidence>
<dbReference type="InterPro" id="IPR025662">
    <property type="entry name" value="Sigma_54_int_dom_ATP-bd_1"/>
</dbReference>
<dbReference type="Gene3D" id="3.40.50.300">
    <property type="entry name" value="P-loop containing nucleotide triphosphate hydrolases"/>
    <property type="match status" value="1"/>
</dbReference>
<dbReference type="AlphaFoldDB" id="A0AAU7CK94"/>
<dbReference type="PRINTS" id="PR01590">
    <property type="entry name" value="HTHFIS"/>
</dbReference>
<dbReference type="InterPro" id="IPR003593">
    <property type="entry name" value="AAA+_ATPase"/>
</dbReference>
<evidence type="ECO:0000256" key="2">
    <source>
        <dbReference type="ARBA" id="ARBA00022840"/>
    </source>
</evidence>
<dbReference type="GO" id="GO:0005524">
    <property type="term" value="F:ATP binding"/>
    <property type="evidence" value="ECO:0007669"/>
    <property type="project" value="UniProtKB-KW"/>
</dbReference>
<evidence type="ECO:0000313" key="9">
    <source>
        <dbReference type="EMBL" id="XBH05357.1"/>
    </source>
</evidence>
<keyword evidence="4" id="KW-0238">DNA-binding</keyword>
<dbReference type="PROSITE" id="PS00676">
    <property type="entry name" value="SIGMA54_INTERACT_2"/>
    <property type="match status" value="1"/>
</dbReference>
<dbReference type="PANTHER" id="PTHR32071:SF122">
    <property type="entry name" value="SIGMA FACTOR"/>
    <property type="match status" value="1"/>
</dbReference>
<keyword evidence="2" id="KW-0067">ATP-binding</keyword>
<keyword evidence="1" id="KW-0547">Nucleotide-binding</keyword>
<dbReference type="PROSITE" id="PS50045">
    <property type="entry name" value="SIGMA54_INTERACT_4"/>
    <property type="match status" value="1"/>
</dbReference>
<proteinExistence type="predicted"/>
<gene>
    <name evidence="9" type="ORF">V5E97_04885</name>
</gene>
<dbReference type="InterPro" id="IPR058031">
    <property type="entry name" value="AAA_lid_NorR"/>
</dbReference>
<evidence type="ECO:0000256" key="1">
    <source>
        <dbReference type="ARBA" id="ARBA00022741"/>
    </source>
</evidence>
<feature type="domain" description="Sigma-54 factor interaction" evidence="8">
    <location>
        <begin position="21"/>
        <end position="250"/>
    </location>
</feature>
<dbReference type="InterPro" id="IPR009057">
    <property type="entry name" value="Homeodomain-like_sf"/>
</dbReference>
<dbReference type="InterPro" id="IPR002197">
    <property type="entry name" value="HTH_Fis"/>
</dbReference>
<dbReference type="PROSITE" id="PS00675">
    <property type="entry name" value="SIGMA54_INTERACT_1"/>
    <property type="match status" value="1"/>
</dbReference>
<dbReference type="SUPFAM" id="SSF52540">
    <property type="entry name" value="P-loop containing nucleoside triphosphate hydrolases"/>
    <property type="match status" value="1"/>
</dbReference>